<protein>
    <submittedName>
        <fullName evidence="2">Uncharacterized protein</fullName>
    </submittedName>
</protein>
<reference evidence="2" key="1">
    <citation type="submission" date="2016-11" db="UniProtKB">
        <authorList>
            <consortium name="WormBaseParasite"/>
        </authorList>
    </citation>
    <scope>IDENTIFICATION</scope>
</reference>
<dbReference type="WBParaSite" id="L893_g27193.t1">
    <property type="protein sequence ID" value="L893_g27193.t1"/>
    <property type="gene ID" value="L893_g27193"/>
</dbReference>
<name>A0A1I7ZK30_9BILA</name>
<dbReference type="AlphaFoldDB" id="A0A1I7ZK30"/>
<proteinExistence type="predicted"/>
<dbReference type="Proteomes" id="UP000095287">
    <property type="component" value="Unplaced"/>
</dbReference>
<accession>A0A1I7ZK30</accession>
<keyword evidence="1" id="KW-1185">Reference proteome</keyword>
<evidence type="ECO:0000313" key="2">
    <source>
        <dbReference type="WBParaSite" id="L893_g27193.t1"/>
    </source>
</evidence>
<sequence>MPAQFKQSAPPHYRRRRCLFAPFVDGGKLLFWTASSNTDRASRAVNETSSSVVDVADVDNAVVVVGTKSRRTLL</sequence>
<organism evidence="1 2">
    <name type="scientific">Steinernema glaseri</name>
    <dbReference type="NCBI Taxonomy" id="37863"/>
    <lineage>
        <taxon>Eukaryota</taxon>
        <taxon>Metazoa</taxon>
        <taxon>Ecdysozoa</taxon>
        <taxon>Nematoda</taxon>
        <taxon>Chromadorea</taxon>
        <taxon>Rhabditida</taxon>
        <taxon>Tylenchina</taxon>
        <taxon>Panagrolaimomorpha</taxon>
        <taxon>Strongyloidoidea</taxon>
        <taxon>Steinernematidae</taxon>
        <taxon>Steinernema</taxon>
    </lineage>
</organism>
<evidence type="ECO:0000313" key="1">
    <source>
        <dbReference type="Proteomes" id="UP000095287"/>
    </source>
</evidence>